<proteinExistence type="predicted"/>
<comment type="caution">
    <text evidence="1">The sequence shown here is derived from an EMBL/GenBank/DDBJ whole genome shotgun (WGS) entry which is preliminary data.</text>
</comment>
<protein>
    <submittedName>
        <fullName evidence="1">34689_t:CDS:1</fullName>
    </submittedName>
</protein>
<evidence type="ECO:0000313" key="1">
    <source>
        <dbReference type="EMBL" id="CAG8540138.1"/>
    </source>
</evidence>
<organism evidence="1 2">
    <name type="scientific">Racocetra persica</name>
    <dbReference type="NCBI Taxonomy" id="160502"/>
    <lineage>
        <taxon>Eukaryota</taxon>
        <taxon>Fungi</taxon>
        <taxon>Fungi incertae sedis</taxon>
        <taxon>Mucoromycota</taxon>
        <taxon>Glomeromycotina</taxon>
        <taxon>Glomeromycetes</taxon>
        <taxon>Diversisporales</taxon>
        <taxon>Gigasporaceae</taxon>
        <taxon>Racocetra</taxon>
    </lineage>
</organism>
<name>A0ACA9LMV5_9GLOM</name>
<dbReference type="Proteomes" id="UP000789920">
    <property type="component" value="Unassembled WGS sequence"/>
</dbReference>
<accession>A0ACA9LMV5</accession>
<evidence type="ECO:0000313" key="2">
    <source>
        <dbReference type="Proteomes" id="UP000789920"/>
    </source>
</evidence>
<dbReference type="EMBL" id="CAJVQC010004400">
    <property type="protein sequence ID" value="CAG8540138.1"/>
    <property type="molecule type" value="Genomic_DNA"/>
</dbReference>
<sequence length="135" mass="15884">MDIELGSFPNSNHNMELEQIKTKAYHYLPQDFISSLDLIVQNNIKKTGTLGHYDFTIQKVLDFYTMSNSLINHIVTGLKQFFGYYIGSFREITLSVKIFRFFVQYYSDNYPNYDFYNKNQLPKLKQLILVSSTAH</sequence>
<reference evidence="1" key="1">
    <citation type="submission" date="2021-06" db="EMBL/GenBank/DDBJ databases">
        <authorList>
            <person name="Kallberg Y."/>
            <person name="Tangrot J."/>
            <person name="Rosling A."/>
        </authorList>
    </citation>
    <scope>NUCLEOTIDE SEQUENCE</scope>
    <source>
        <strain evidence="1">MA461A</strain>
    </source>
</reference>
<gene>
    <name evidence="1" type="ORF">RPERSI_LOCUS3516</name>
</gene>
<keyword evidence="2" id="KW-1185">Reference proteome</keyword>